<name>A0A2B4SC04_STYPI</name>
<dbReference type="InterPro" id="IPR043502">
    <property type="entry name" value="DNA/RNA_pol_sf"/>
</dbReference>
<dbReference type="InterPro" id="IPR005135">
    <property type="entry name" value="Endo/exonuclease/phosphatase"/>
</dbReference>
<evidence type="ECO:0000259" key="1">
    <source>
        <dbReference type="PROSITE" id="PS50878"/>
    </source>
</evidence>
<keyword evidence="2" id="KW-0548">Nucleotidyltransferase</keyword>
<dbReference type="Proteomes" id="UP000225706">
    <property type="component" value="Unassembled WGS sequence"/>
</dbReference>
<organism evidence="2 3">
    <name type="scientific">Stylophora pistillata</name>
    <name type="common">Smooth cauliflower coral</name>
    <dbReference type="NCBI Taxonomy" id="50429"/>
    <lineage>
        <taxon>Eukaryota</taxon>
        <taxon>Metazoa</taxon>
        <taxon>Cnidaria</taxon>
        <taxon>Anthozoa</taxon>
        <taxon>Hexacorallia</taxon>
        <taxon>Scleractinia</taxon>
        <taxon>Astrocoeniina</taxon>
        <taxon>Pocilloporidae</taxon>
        <taxon>Stylophora</taxon>
    </lineage>
</organism>
<keyword evidence="2" id="KW-0808">Transferase</keyword>
<dbReference type="Pfam" id="PF00078">
    <property type="entry name" value="RVT_1"/>
    <property type="match status" value="1"/>
</dbReference>
<dbReference type="SUPFAM" id="SSF56672">
    <property type="entry name" value="DNA/RNA polymerases"/>
    <property type="match status" value="1"/>
</dbReference>
<evidence type="ECO:0000313" key="2">
    <source>
        <dbReference type="EMBL" id="PFX25975.1"/>
    </source>
</evidence>
<keyword evidence="3" id="KW-1185">Reference proteome</keyword>
<feature type="domain" description="Reverse transcriptase" evidence="1">
    <location>
        <begin position="563"/>
        <end position="827"/>
    </location>
</feature>
<dbReference type="AlphaFoldDB" id="A0A2B4SC04"/>
<dbReference type="CDD" id="cd01650">
    <property type="entry name" value="RT_nLTR_like"/>
    <property type="match status" value="1"/>
</dbReference>
<dbReference type="PANTHER" id="PTHR33332">
    <property type="entry name" value="REVERSE TRANSCRIPTASE DOMAIN-CONTAINING PROTEIN"/>
    <property type="match status" value="1"/>
</dbReference>
<accession>A0A2B4SC04</accession>
<proteinExistence type="predicted"/>
<dbReference type="GO" id="GO:0003964">
    <property type="term" value="F:RNA-directed DNA polymerase activity"/>
    <property type="evidence" value="ECO:0007669"/>
    <property type="project" value="UniProtKB-KW"/>
</dbReference>
<keyword evidence="2" id="KW-0695">RNA-directed DNA polymerase</keyword>
<dbReference type="SUPFAM" id="SSF56219">
    <property type="entry name" value="DNase I-like"/>
    <property type="match status" value="1"/>
</dbReference>
<dbReference type="Gene3D" id="3.60.10.10">
    <property type="entry name" value="Endonuclease/exonuclease/phosphatase"/>
    <property type="match status" value="1"/>
</dbReference>
<comment type="caution">
    <text evidence="2">The sequence shown here is derived from an EMBL/GenBank/DDBJ whole genome shotgun (WGS) entry which is preliminary data.</text>
</comment>
<dbReference type="InterPro" id="IPR000477">
    <property type="entry name" value="RT_dom"/>
</dbReference>
<reference evidence="3" key="1">
    <citation type="journal article" date="2017" name="bioRxiv">
        <title>Comparative analysis of the genomes of Stylophora pistillata and Acropora digitifera provides evidence for extensive differences between species of corals.</title>
        <authorList>
            <person name="Voolstra C.R."/>
            <person name="Li Y."/>
            <person name="Liew Y.J."/>
            <person name="Baumgarten S."/>
            <person name="Zoccola D."/>
            <person name="Flot J.-F."/>
            <person name="Tambutte S."/>
            <person name="Allemand D."/>
            <person name="Aranda M."/>
        </authorList>
    </citation>
    <scope>NUCLEOTIDE SEQUENCE [LARGE SCALE GENOMIC DNA]</scope>
</reference>
<sequence length="953" mass="107957">MMHIKCSNSMANFRTFPASSPISWTCNRCAFASLPFLNDSSQDSHFGVLEGEDGDSSLLSSLSPTPVEWYKENIKGYYKKNLSIGHLNTNSIIGKIDEILDLLNECRFDILFISETKIDKSVSTKLLSNSHYRVIRNDRKRGAGGLLVYIHNSLTARRQLKLEPVGVESICLNVKGNTNTWFFVCACYRSPSKCKVTDFISACSTAAENMLKIRNEIVFVGDFNIDMMAYVDGNLHNTNNPLADFCDRYCLSNTITEPTRVTNTSETLIDVILVNRPERWTKSGTLKLGISDHDLVYIVRKPRLPKSKVQTIESRSMKKFDEASFCCDLSTAPWDSAFVYNDINDVWNHWSKLYKDIIDKHAPIVKKRVHANQLPWINVQIKRAIQLRNKLYRKYRLSRNDETWESYRVQRNLVTKLKRTSIKRFFLDSSANATTPGDFWKRVKPLLPSSGQDNSDGTCIMVRGAVVSDPSNLFNKHFSSPVLDRTVLTKSVEDFEHHPSVTSISSRNFNLGFSFQPVSTEYIGKLLTGLKTNKSCGPDNITPMILKLSASTIKGPLTKLLNYSLANSTWPQEWKLSNVTPAYKKDDSSLVENYRPISILSSIPKILEKVMYDQLYDAFKTHFSLNMSGFLSGHSCCTALLKMVDDWRLALDSKKVTGTIAIDLSKAFDSVCHSLLLAKLRAYGLNDDALRFVQSYLTERQQRVKFNCKFSDWLPVQCGVPQGSLLGPLFFNIYMNDLNFAGQIASLRLYADDTTTYRSHHDITFLEISLNHDIDILLSWLSRNYLMVNNIKSQAMMIGDIAYDPQFIIGDSRVELSNSLKILGVTIDDKLTFADHIQSVIKKVYAKIGALRRLKKLIPVDVSLSLYKAYILPHLEYCSPLLLGINKTLSSKLESVNKTCSAWLFLPPLSSYRRNVSVVRERAVAKKEQSKKTILVSALGPVPQWPGSLEDEY</sequence>
<dbReference type="PROSITE" id="PS50878">
    <property type="entry name" value="RT_POL"/>
    <property type="match status" value="1"/>
</dbReference>
<evidence type="ECO:0000313" key="3">
    <source>
        <dbReference type="Proteomes" id="UP000225706"/>
    </source>
</evidence>
<gene>
    <name evidence="2" type="primary">pol</name>
    <name evidence="2" type="ORF">AWC38_SpisGene9357</name>
</gene>
<dbReference type="EMBL" id="LSMT01000137">
    <property type="protein sequence ID" value="PFX25975.1"/>
    <property type="molecule type" value="Genomic_DNA"/>
</dbReference>
<dbReference type="Pfam" id="PF03372">
    <property type="entry name" value="Exo_endo_phos"/>
    <property type="match status" value="1"/>
</dbReference>
<protein>
    <submittedName>
        <fullName evidence="2">RNA-directed DNA polymerase from mobile element jockey</fullName>
    </submittedName>
</protein>
<dbReference type="InterPro" id="IPR036691">
    <property type="entry name" value="Endo/exonu/phosph_ase_sf"/>
</dbReference>
<dbReference type="OrthoDB" id="5989507at2759"/>